<organism evidence="4 5">
    <name type="scientific">Granulicella mallensis (strain ATCC BAA-1857 / DSM 23137 / MP5ACTX8)</name>
    <dbReference type="NCBI Taxonomy" id="682795"/>
    <lineage>
        <taxon>Bacteria</taxon>
        <taxon>Pseudomonadati</taxon>
        <taxon>Acidobacteriota</taxon>
        <taxon>Terriglobia</taxon>
        <taxon>Terriglobales</taxon>
        <taxon>Acidobacteriaceae</taxon>
        <taxon>Granulicella</taxon>
    </lineage>
</organism>
<keyword evidence="1 2" id="KW-0238">DNA-binding</keyword>
<dbReference type="KEGG" id="gma:AciX8_1257"/>
<dbReference type="InterPro" id="IPR050624">
    <property type="entry name" value="HTH-type_Tx_Regulator"/>
</dbReference>
<name>G8NY12_GRAMM</name>
<dbReference type="PANTHER" id="PTHR43479:SF12">
    <property type="entry name" value="TRANSCRIPTIONAL REGULATORY PROTEIN"/>
    <property type="match status" value="1"/>
</dbReference>
<dbReference type="InterPro" id="IPR009057">
    <property type="entry name" value="Homeodomain-like_sf"/>
</dbReference>
<dbReference type="Pfam" id="PF00440">
    <property type="entry name" value="TetR_N"/>
    <property type="match status" value="1"/>
</dbReference>
<evidence type="ECO:0000256" key="2">
    <source>
        <dbReference type="PROSITE-ProRule" id="PRU00335"/>
    </source>
</evidence>
<dbReference type="AlphaFoldDB" id="G8NY12"/>
<dbReference type="Proteomes" id="UP000007113">
    <property type="component" value="Chromosome"/>
</dbReference>
<dbReference type="Pfam" id="PF17754">
    <property type="entry name" value="TetR_C_14"/>
    <property type="match status" value="1"/>
</dbReference>
<reference evidence="4 5" key="1">
    <citation type="submission" date="2011-11" db="EMBL/GenBank/DDBJ databases">
        <title>Complete sequence of Granulicella mallensis MP5ACTX8.</title>
        <authorList>
            <consortium name="US DOE Joint Genome Institute"/>
            <person name="Lucas S."/>
            <person name="Copeland A."/>
            <person name="Lapidus A."/>
            <person name="Cheng J.-F."/>
            <person name="Goodwin L."/>
            <person name="Pitluck S."/>
            <person name="Peters L."/>
            <person name="Lu M."/>
            <person name="Detter J.C."/>
            <person name="Han C."/>
            <person name="Tapia R."/>
            <person name="Land M."/>
            <person name="Hauser L."/>
            <person name="Kyrpides N."/>
            <person name="Ivanova N."/>
            <person name="Mikhailova N."/>
            <person name="Pagani I."/>
            <person name="Rawat S."/>
            <person name="Mannisto M."/>
            <person name="Haggblom M."/>
            <person name="Woyke T."/>
        </authorList>
    </citation>
    <scope>NUCLEOTIDE SEQUENCE [LARGE SCALE GENOMIC DNA]</scope>
    <source>
        <strain evidence="5">ATCC BAA-1857 / DSM 23137 / MP5ACTX8</strain>
    </source>
</reference>
<evidence type="ECO:0000313" key="4">
    <source>
        <dbReference type="EMBL" id="AEU35600.1"/>
    </source>
</evidence>
<accession>G8NY12</accession>
<feature type="DNA-binding region" description="H-T-H motif" evidence="2">
    <location>
        <begin position="43"/>
        <end position="62"/>
    </location>
</feature>
<dbReference type="PANTHER" id="PTHR43479">
    <property type="entry name" value="ACREF/ENVCD OPERON REPRESSOR-RELATED"/>
    <property type="match status" value="1"/>
</dbReference>
<sequence>MQNCTMKPEELPGLRERKRAALKKRLIDTAIDLFLERGYQETRIEDITTAADVSRRTFFHYFSAKDDVVTGRFAQQADYLRETFVARPADEPIWDSLRETCHALFVAYGVNKQRAASLRKLIHGEPALFARKYDFYLRAQAELIPVVKQRLGRQADATLLANVLVRSALAAQDAAGELQAKGTERETPRKLLERAFILARPAGLDERAVR</sequence>
<evidence type="ECO:0000313" key="5">
    <source>
        <dbReference type="Proteomes" id="UP000007113"/>
    </source>
</evidence>
<dbReference type="HOGENOM" id="CLU_069356_2_1_0"/>
<dbReference type="PROSITE" id="PS50977">
    <property type="entry name" value="HTH_TETR_2"/>
    <property type="match status" value="1"/>
</dbReference>
<evidence type="ECO:0000259" key="3">
    <source>
        <dbReference type="PROSITE" id="PS50977"/>
    </source>
</evidence>
<dbReference type="eggNOG" id="COG1309">
    <property type="taxonomic scope" value="Bacteria"/>
</dbReference>
<dbReference type="EMBL" id="CP003130">
    <property type="protein sequence ID" value="AEU35600.1"/>
    <property type="molecule type" value="Genomic_DNA"/>
</dbReference>
<dbReference type="Gene3D" id="1.10.10.60">
    <property type="entry name" value="Homeodomain-like"/>
    <property type="match status" value="1"/>
</dbReference>
<dbReference type="STRING" id="682795.AciX8_1257"/>
<feature type="domain" description="HTH tetR-type" evidence="3">
    <location>
        <begin position="20"/>
        <end position="80"/>
    </location>
</feature>
<dbReference type="Gene3D" id="1.10.357.10">
    <property type="entry name" value="Tetracycline Repressor, domain 2"/>
    <property type="match status" value="1"/>
</dbReference>
<dbReference type="SUPFAM" id="SSF46689">
    <property type="entry name" value="Homeodomain-like"/>
    <property type="match status" value="1"/>
</dbReference>
<dbReference type="InterPro" id="IPR041347">
    <property type="entry name" value="MftR_C"/>
</dbReference>
<dbReference type="InterPro" id="IPR001647">
    <property type="entry name" value="HTH_TetR"/>
</dbReference>
<dbReference type="PRINTS" id="PR00455">
    <property type="entry name" value="HTHTETR"/>
</dbReference>
<keyword evidence="5" id="KW-1185">Reference proteome</keyword>
<protein>
    <submittedName>
        <fullName evidence="4">Regulatory protein TetR</fullName>
    </submittedName>
</protein>
<dbReference type="GO" id="GO:0003677">
    <property type="term" value="F:DNA binding"/>
    <property type="evidence" value="ECO:0007669"/>
    <property type="project" value="UniProtKB-UniRule"/>
</dbReference>
<proteinExistence type="predicted"/>
<gene>
    <name evidence="4" type="ordered locus">AciX8_1257</name>
</gene>
<evidence type="ECO:0000256" key="1">
    <source>
        <dbReference type="ARBA" id="ARBA00023125"/>
    </source>
</evidence>